<evidence type="ECO:0000259" key="7">
    <source>
        <dbReference type="Pfam" id="PF00849"/>
    </source>
</evidence>
<evidence type="ECO:0000256" key="6">
    <source>
        <dbReference type="RuleBase" id="RU362028"/>
    </source>
</evidence>
<evidence type="ECO:0000256" key="2">
    <source>
        <dbReference type="ARBA" id="ARBA00023235"/>
    </source>
</evidence>
<dbReference type="InterPro" id="IPR050188">
    <property type="entry name" value="RluA_PseudoU_synthase"/>
</dbReference>
<evidence type="ECO:0000256" key="4">
    <source>
        <dbReference type="PIRSR" id="PIRSR606225-1"/>
    </source>
</evidence>
<evidence type="ECO:0000256" key="5">
    <source>
        <dbReference type="PROSITE-ProRule" id="PRU00182"/>
    </source>
</evidence>
<dbReference type="InterPro" id="IPR006224">
    <property type="entry name" value="PsdUridine_synth_RluA-like_CS"/>
</dbReference>
<keyword evidence="9" id="KW-1185">Reference proteome</keyword>
<dbReference type="AlphaFoldDB" id="A0A1G9UQW2"/>
<dbReference type="PANTHER" id="PTHR21600:SF44">
    <property type="entry name" value="RIBOSOMAL LARGE SUBUNIT PSEUDOURIDINE SYNTHASE D"/>
    <property type="match status" value="1"/>
</dbReference>
<dbReference type="PROSITE" id="PS01129">
    <property type="entry name" value="PSI_RLU"/>
    <property type="match status" value="1"/>
</dbReference>
<dbReference type="GO" id="GO:0000455">
    <property type="term" value="P:enzyme-directed rRNA pseudouridine synthesis"/>
    <property type="evidence" value="ECO:0007669"/>
    <property type="project" value="TreeGrafter"/>
</dbReference>
<feature type="active site" evidence="4">
    <location>
        <position position="145"/>
    </location>
</feature>
<evidence type="ECO:0000256" key="1">
    <source>
        <dbReference type="ARBA" id="ARBA00010876"/>
    </source>
</evidence>
<dbReference type="EC" id="5.4.99.-" evidence="6"/>
<dbReference type="Gene3D" id="3.10.290.10">
    <property type="entry name" value="RNA-binding S4 domain"/>
    <property type="match status" value="1"/>
</dbReference>
<dbReference type="InterPro" id="IPR020103">
    <property type="entry name" value="PsdUridine_synth_cat_dom_sf"/>
</dbReference>
<dbReference type="Proteomes" id="UP000199759">
    <property type="component" value="Unassembled WGS sequence"/>
</dbReference>
<name>A0A1G9UQW2_9PROT</name>
<dbReference type="SUPFAM" id="SSF55120">
    <property type="entry name" value="Pseudouridine synthase"/>
    <property type="match status" value="1"/>
</dbReference>
<dbReference type="InterPro" id="IPR006145">
    <property type="entry name" value="PsdUridine_synth_RsuA/RluA"/>
</dbReference>
<dbReference type="OrthoDB" id="9807829at2"/>
<dbReference type="GO" id="GO:0160140">
    <property type="term" value="F:23S rRNA pseudouridine(1911/1915/1917) synthase activity"/>
    <property type="evidence" value="ECO:0007669"/>
    <property type="project" value="UniProtKB-EC"/>
</dbReference>
<reference evidence="8 9" key="1">
    <citation type="submission" date="2016-10" db="EMBL/GenBank/DDBJ databases">
        <authorList>
            <person name="de Groot N.N."/>
        </authorList>
    </citation>
    <scope>NUCLEOTIDE SEQUENCE [LARGE SCALE GENOMIC DNA]</scope>
    <source>
        <strain evidence="8 9">DSM 16077</strain>
    </source>
</reference>
<sequence>MSTENPDIRTLTADDEQVNQRIDRWLTDALEEFSRSRLKALIDSGQLTCNGAVLADCSAKVIPGAVYALTVPPPVAADPVPEKMDLDILYEDDDLVVLVKPVGLAVHPAPGNWSGTLVHGLLHHCAGSLSGIGGVERPGIVHRLDKDTSGVMVAAKSDAAHKGMTIQFSRHTVERAYIAFTRHSPNPKDGRIETQLMRSSRDRTKFEVPHDPNSTAGKHAITNYVTLARYGQDPHASVGAGLAAKVECRLETGRTHQIRVHMAHIGCHMLGDPVYGSKRGRLLGSEICDPFLRDFRRQALHAAVLGFKHPVTGVDLRFESELPDDMKQLESVLEQLPY</sequence>
<dbReference type="InterPro" id="IPR006225">
    <property type="entry name" value="PsdUridine_synth_RluC/D"/>
</dbReference>
<feature type="domain" description="Pseudouridine synthase RsuA/RluA-like" evidence="7">
    <location>
        <begin position="94"/>
        <end position="264"/>
    </location>
</feature>
<gene>
    <name evidence="8" type="ORF">SAMN04488568_11623</name>
</gene>
<dbReference type="PROSITE" id="PS50889">
    <property type="entry name" value="S4"/>
    <property type="match status" value="1"/>
</dbReference>
<dbReference type="RefSeq" id="WP_091771002.1">
    <property type="nucleotide sequence ID" value="NZ_FNHG01000016.1"/>
</dbReference>
<comment type="similarity">
    <text evidence="1 6">Belongs to the pseudouridine synthase RluA family.</text>
</comment>
<dbReference type="SUPFAM" id="SSF55174">
    <property type="entry name" value="Alpha-L RNA-binding motif"/>
    <property type="match status" value="1"/>
</dbReference>
<dbReference type="STRING" id="144026.SAMN04488568_11623"/>
<dbReference type="Pfam" id="PF00849">
    <property type="entry name" value="PseudoU_synth_2"/>
    <property type="match status" value="1"/>
</dbReference>
<protein>
    <recommendedName>
        <fullName evidence="6">Pseudouridine synthase</fullName>
        <ecNumber evidence="6">5.4.99.-</ecNumber>
    </recommendedName>
</protein>
<proteinExistence type="inferred from homology"/>
<dbReference type="GO" id="GO:0003723">
    <property type="term" value="F:RNA binding"/>
    <property type="evidence" value="ECO:0007669"/>
    <property type="project" value="UniProtKB-KW"/>
</dbReference>
<accession>A0A1G9UQW2</accession>
<dbReference type="Gene3D" id="3.30.2350.10">
    <property type="entry name" value="Pseudouridine synthase"/>
    <property type="match status" value="1"/>
</dbReference>
<comment type="function">
    <text evidence="6">Responsible for synthesis of pseudouridine from uracil.</text>
</comment>
<keyword evidence="2 6" id="KW-0413">Isomerase</keyword>
<dbReference type="CDD" id="cd02869">
    <property type="entry name" value="PseudoU_synth_RluA_like"/>
    <property type="match status" value="1"/>
</dbReference>
<keyword evidence="5" id="KW-0694">RNA-binding</keyword>
<dbReference type="PANTHER" id="PTHR21600">
    <property type="entry name" value="MITOCHONDRIAL RNA PSEUDOURIDINE SYNTHASE"/>
    <property type="match status" value="1"/>
</dbReference>
<dbReference type="EMBL" id="FNHG01000016">
    <property type="protein sequence ID" value="SDM62329.1"/>
    <property type="molecule type" value="Genomic_DNA"/>
</dbReference>
<evidence type="ECO:0000256" key="3">
    <source>
        <dbReference type="ARBA" id="ARBA00036882"/>
    </source>
</evidence>
<organism evidence="8 9">
    <name type="scientific">Maricaulis salignorans</name>
    <dbReference type="NCBI Taxonomy" id="144026"/>
    <lineage>
        <taxon>Bacteria</taxon>
        <taxon>Pseudomonadati</taxon>
        <taxon>Pseudomonadota</taxon>
        <taxon>Alphaproteobacteria</taxon>
        <taxon>Maricaulales</taxon>
        <taxon>Maricaulaceae</taxon>
        <taxon>Maricaulis</taxon>
    </lineage>
</organism>
<comment type="catalytic activity">
    <reaction evidence="3">
        <text>uridine(1911/1915/1917) in 23S rRNA = pseudouridine(1911/1915/1917) in 23S rRNA</text>
        <dbReference type="Rhea" id="RHEA:42524"/>
        <dbReference type="Rhea" id="RHEA-COMP:10097"/>
        <dbReference type="Rhea" id="RHEA-COMP:10098"/>
        <dbReference type="ChEBI" id="CHEBI:65314"/>
        <dbReference type="ChEBI" id="CHEBI:65315"/>
        <dbReference type="EC" id="5.4.99.23"/>
    </reaction>
</comment>
<comment type="catalytic activity">
    <reaction evidence="6">
        <text>a uridine in RNA = a pseudouridine in RNA</text>
        <dbReference type="Rhea" id="RHEA:48348"/>
        <dbReference type="Rhea" id="RHEA-COMP:12068"/>
        <dbReference type="Rhea" id="RHEA-COMP:12069"/>
        <dbReference type="ChEBI" id="CHEBI:65314"/>
        <dbReference type="ChEBI" id="CHEBI:65315"/>
    </reaction>
</comment>
<dbReference type="CDD" id="cd00165">
    <property type="entry name" value="S4"/>
    <property type="match status" value="1"/>
</dbReference>
<dbReference type="InterPro" id="IPR036986">
    <property type="entry name" value="S4_RNA-bd_sf"/>
</dbReference>
<evidence type="ECO:0000313" key="8">
    <source>
        <dbReference type="EMBL" id="SDM62329.1"/>
    </source>
</evidence>
<evidence type="ECO:0000313" key="9">
    <source>
        <dbReference type="Proteomes" id="UP000199759"/>
    </source>
</evidence>
<dbReference type="NCBIfam" id="TIGR00005">
    <property type="entry name" value="rluA_subfam"/>
    <property type="match status" value="1"/>
</dbReference>